<evidence type="ECO:0000313" key="3">
    <source>
        <dbReference type="Proteomes" id="UP000475325"/>
    </source>
</evidence>
<dbReference type="EMBL" id="WIQW01000045">
    <property type="protein sequence ID" value="KAF3094176.1"/>
    <property type="molecule type" value="Genomic_DNA"/>
</dbReference>
<feature type="transmembrane region" description="Helical" evidence="1">
    <location>
        <begin position="6"/>
        <end position="26"/>
    </location>
</feature>
<comment type="caution">
    <text evidence="2">The sequence shown here is derived from an EMBL/GenBank/DDBJ whole genome shotgun (WGS) entry which is preliminary data.</text>
</comment>
<sequence length="129" mass="14294">MLNLNMQNRLIIIIIIIIIIIFNKVLNLTTDRAILKKSSTCTTTAIRRGETGSSKAKLEYYASSQTKTGNLMNLFRNVVGPKHEPQSVTTTTHDPLVHMTVSPIRSSPNRASSKALRNPAGNCFNLNLE</sequence>
<dbReference type="AlphaFoldDB" id="A0A7C8N618"/>
<reference evidence="2 3" key="1">
    <citation type="submission" date="2019-06" db="EMBL/GenBank/DDBJ databases">
        <authorList>
            <person name="Palmer J.M."/>
        </authorList>
    </citation>
    <scope>NUCLEOTIDE SEQUENCE [LARGE SCALE GENOMIC DNA]</scope>
    <source>
        <strain evidence="2 3">TWF102</strain>
    </source>
</reference>
<protein>
    <submittedName>
        <fullName evidence="2">Uncharacterized protein</fullName>
    </submittedName>
</protein>
<organism evidence="2 3">
    <name type="scientific">Orbilia oligospora</name>
    <name type="common">Nematode-trapping fungus</name>
    <name type="synonym">Arthrobotrys oligospora</name>
    <dbReference type="NCBI Taxonomy" id="2813651"/>
    <lineage>
        <taxon>Eukaryota</taxon>
        <taxon>Fungi</taxon>
        <taxon>Dikarya</taxon>
        <taxon>Ascomycota</taxon>
        <taxon>Pezizomycotina</taxon>
        <taxon>Orbiliomycetes</taxon>
        <taxon>Orbiliales</taxon>
        <taxon>Orbiliaceae</taxon>
        <taxon>Orbilia</taxon>
    </lineage>
</organism>
<dbReference type="Proteomes" id="UP000475325">
    <property type="component" value="Unassembled WGS sequence"/>
</dbReference>
<proteinExistence type="predicted"/>
<evidence type="ECO:0000256" key="1">
    <source>
        <dbReference type="SAM" id="Phobius"/>
    </source>
</evidence>
<keyword evidence="1" id="KW-0812">Transmembrane</keyword>
<evidence type="ECO:0000313" key="2">
    <source>
        <dbReference type="EMBL" id="KAF3094176.1"/>
    </source>
</evidence>
<keyword evidence="1" id="KW-1133">Transmembrane helix</keyword>
<accession>A0A7C8N618</accession>
<gene>
    <name evidence="2" type="ORF">TWF102_007681</name>
</gene>
<keyword evidence="1" id="KW-0472">Membrane</keyword>
<name>A0A7C8N618_ORBOL</name>